<dbReference type="SUPFAM" id="SSF46689">
    <property type="entry name" value="Homeodomain-like"/>
    <property type="match status" value="1"/>
</dbReference>
<evidence type="ECO:0000256" key="4">
    <source>
        <dbReference type="PROSITE-ProRule" id="PRU00335"/>
    </source>
</evidence>
<name>A0ABV3DCU6_9ACTN</name>
<accession>A0ABV3DCU6</accession>
<keyword evidence="8" id="KW-1185">Reference proteome</keyword>
<comment type="caution">
    <text evidence="7">The sequence shown here is derived from an EMBL/GenBank/DDBJ whole genome shotgun (WGS) entry which is preliminary data.</text>
</comment>
<evidence type="ECO:0000256" key="5">
    <source>
        <dbReference type="SAM" id="MobiDB-lite"/>
    </source>
</evidence>
<dbReference type="PANTHER" id="PTHR47506:SF1">
    <property type="entry name" value="HTH-TYPE TRANSCRIPTIONAL REGULATOR YJDC"/>
    <property type="match status" value="1"/>
</dbReference>
<evidence type="ECO:0000259" key="6">
    <source>
        <dbReference type="PROSITE" id="PS50977"/>
    </source>
</evidence>
<reference evidence="7 8" key="1">
    <citation type="submission" date="2024-06" db="EMBL/GenBank/DDBJ databases">
        <title>The Natural Products Discovery Center: Release of the First 8490 Sequenced Strains for Exploring Actinobacteria Biosynthetic Diversity.</title>
        <authorList>
            <person name="Kalkreuter E."/>
            <person name="Kautsar S.A."/>
            <person name="Yang D."/>
            <person name="Bader C.D."/>
            <person name="Teijaro C.N."/>
            <person name="Fluegel L."/>
            <person name="Davis C.M."/>
            <person name="Simpson J.R."/>
            <person name="Lauterbach L."/>
            <person name="Steele A.D."/>
            <person name="Gui C."/>
            <person name="Meng S."/>
            <person name="Li G."/>
            <person name="Viehrig K."/>
            <person name="Ye F."/>
            <person name="Su P."/>
            <person name="Kiefer A.F."/>
            <person name="Nichols A."/>
            <person name="Cepeda A.J."/>
            <person name="Yan W."/>
            <person name="Fan B."/>
            <person name="Jiang Y."/>
            <person name="Adhikari A."/>
            <person name="Zheng C.-J."/>
            <person name="Schuster L."/>
            <person name="Cowan T.M."/>
            <person name="Smanski M.J."/>
            <person name="Chevrette M.G."/>
            <person name="De Carvalho L.P.S."/>
            <person name="Shen B."/>
        </authorList>
    </citation>
    <scope>NUCLEOTIDE SEQUENCE [LARGE SCALE GENOMIC DNA]</scope>
    <source>
        <strain evidence="7 8">NPDC048946</strain>
    </source>
</reference>
<dbReference type="EMBL" id="JBEZFP010000015">
    <property type="protein sequence ID" value="MEU8133577.1"/>
    <property type="molecule type" value="Genomic_DNA"/>
</dbReference>
<sequence length="214" mass="22334">MDDAEARDRLLDAAEPLFYARGVQAVGMDEIRTASGVPLKRLYRVFPAKADLVAAYLARRDGRWLGDLRAAVAAAPDDPLRAVYDWLADWFGEPDFRGCAFANAFGELGHTSDAVLDIVRGHKRALRGLLGEVAERTGGGPALADQLMLLTEGAIAVAALDPGPEPARTAYRAAAALAGAGAGADMEADTGLGSDPDAGEGAVRARVRAPGPRA</sequence>
<feature type="DNA-binding region" description="H-T-H motif" evidence="4">
    <location>
        <begin position="27"/>
        <end position="46"/>
    </location>
</feature>
<keyword evidence="3" id="KW-0804">Transcription</keyword>
<evidence type="ECO:0000256" key="3">
    <source>
        <dbReference type="ARBA" id="ARBA00023163"/>
    </source>
</evidence>
<dbReference type="PANTHER" id="PTHR47506">
    <property type="entry name" value="TRANSCRIPTIONAL REGULATORY PROTEIN"/>
    <property type="match status" value="1"/>
</dbReference>
<feature type="region of interest" description="Disordered" evidence="5">
    <location>
        <begin position="185"/>
        <end position="214"/>
    </location>
</feature>
<protein>
    <submittedName>
        <fullName evidence="7">TetR/AcrR family transcriptional regulator</fullName>
    </submittedName>
</protein>
<dbReference type="InterPro" id="IPR001647">
    <property type="entry name" value="HTH_TetR"/>
</dbReference>
<feature type="compositionally biased region" description="Low complexity" evidence="5">
    <location>
        <begin position="201"/>
        <end position="214"/>
    </location>
</feature>
<organism evidence="7 8">
    <name type="scientific">Streptodolium elevatio</name>
    <dbReference type="NCBI Taxonomy" id="3157996"/>
    <lineage>
        <taxon>Bacteria</taxon>
        <taxon>Bacillati</taxon>
        <taxon>Actinomycetota</taxon>
        <taxon>Actinomycetes</taxon>
        <taxon>Kitasatosporales</taxon>
        <taxon>Streptomycetaceae</taxon>
        <taxon>Streptodolium</taxon>
    </lineage>
</organism>
<dbReference type="RefSeq" id="WP_358351283.1">
    <property type="nucleotide sequence ID" value="NZ_JBEZFP010000015.1"/>
</dbReference>
<dbReference type="Proteomes" id="UP001551482">
    <property type="component" value="Unassembled WGS sequence"/>
</dbReference>
<keyword evidence="2 4" id="KW-0238">DNA-binding</keyword>
<evidence type="ECO:0000313" key="7">
    <source>
        <dbReference type="EMBL" id="MEU8133577.1"/>
    </source>
</evidence>
<evidence type="ECO:0000256" key="2">
    <source>
        <dbReference type="ARBA" id="ARBA00023125"/>
    </source>
</evidence>
<evidence type="ECO:0000256" key="1">
    <source>
        <dbReference type="ARBA" id="ARBA00023015"/>
    </source>
</evidence>
<dbReference type="Pfam" id="PF00440">
    <property type="entry name" value="TetR_N"/>
    <property type="match status" value="1"/>
</dbReference>
<dbReference type="SUPFAM" id="SSF48498">
    <property type="entry name" value="Tetracyclin repressor-like, C-terminal domain"/>
    <property type="match status" value="1"/>
</dbReference>
<dbReference type="InterPro" id="IPR036271">
    <property type="entry name" value="Tet_transcr_reg_TetR-rel_C_sf"/>
</dbReference>
<evidence type="ECO:0000313" key="8">
    <source>
        <dbReference type="Proteomes" id="UP001551482"/>
    </source>
</evidence>
<dbReference type="Gene3D" id="1.10.357.10">
    <property type="entry name" value="Tetracycline Repressor, domain 2"/>
    <property type="match status" value="1"/>
</dbReference>
<dbReference type="InterPro" id="IPR009057">
    <property type="entry name" value="Homeodomain-like_sf"/>
</dbReference>
<dbReference type="PROSITE" id="PS50977">
    <property type="entry name" value="HTH_TETR_2"/>
    <property type="match status" value="1"/>
</dbReference>
<proteinExistence type="predicted"/>
<gene>
    <name evidence="7" type="ORF">AB0C36_08730</name>
</gene>
<keyword evidence="1" id="KW-0805">Transcription regulation</keyword>
<feature type="domain" description="HTH tetR-type" evidence="6">
    <location>
        <begin position="4"/>
        <end position="64"/>
    </location>
</feature>